<organism evidence="1">
    <name type="scientific">Stegastes partitus</name>
    <name type="common">bicolor damselfish</name>
    <dbReference type="NCBI Taxonomy" id="144197"/>
    <lineage>
        <taxon>Eukaryota</taxon>
        <taxon>Metazoa</taxon>
        <taxon>Chordata</taxon>
        <taxon>Craniata</taxon>
        <taxon>Vertebrata</taxon>
        <taxon>Euteleostomi</taxon>
        <taxon>Actinopterygii</taxon>
        <taxon>Neopterygii</taxon>
        <taxon>Teleostei</taxon>
        <taxon>Neoteleostei</taxon>
        <taxon>Acanthomorphata</taxon>
        <taxon>Ovalentaria</taxon>
        <taxon>Pomacentridae</taxon>
        <taxon>Stegastes</taxon>
    </lineage>
</organism>
<proteinExistence type="predicted"/>
<sequence length="203" mass="21566">MSIAVAKQKAASVVTMATEAKRMLPPLCQILKALCCSPECCSVNGRLMPSSVIGAFGAVQIMVGLFNIGLGPGRTSMHPEDFTDLKAAYWLGAVVGFAVFMNIAGSIFAVVGVVLYAIDLGEPPLSTWCDQNLYDENCRMLAHYAQRLMIGMDVTLIILSCLQLCVCIGFSVLGINALLGRGKDVADGENYQPVLKEVTSPGA</sequence>
<dbReference type="Ensembl" id="ENSSPAT00000016440.1">
    <property type="protein sequence ID" value="ENSSPAP00000016180.1"/>
    <property type="gene ID" value="ENSSPAG00000012152.1"/>
</dbReference>
<dbReference type="AlphaFoldDB" id="A0A3B5A603"/>
<protein>
    <submittedName>
        <fullName evidence="1">Uncharacterized LOC103362362</fullName>
    </submittedName>
</protein>
<accession>A0A3B5A603</accession>
<evidence type="ECO:0000313" key="1">
    <source>
        <dbReference type="Ensembl" id="ENSSPAP00000016180.1"/>
    </source>
</evidence>
<dbReference type="GeneTree" id="ENSGT00510000051675"/>
<name>A0A3B5A603_9TELE</name>
<reference evidence="1" key="1">
    <citation type="submission" date="2023-09" db="UniProtKB">
        <authorList>
            <consortium name="Ensembl"/>
        </authorList>
    </citation>
    <scope>IDENTIFICATION</scope>
</reference>